<evidence type="ECO:0000256" key="1">
    <source>
        <dbReference type="ARBA" id="ARBA00011046"/>
    </source>
</evidence>
<proteinExistence type="inferred from homology"/>
<dbReference type="GO" id="GO:0003677">
    <property type="term" value="F:DNA binding"/>
    <property type="evidence" value="ECO:0007669"/>
    <property type="project" value="UniProtKB-KW"/>
</dbReference>
<evidence type="ECO:0000256" key="3">
    <source>
        <dbReference type="ARBA" id="ARBA00023125"/>
    </source>
</evidence>
<dbReference type="eggNOG" id="COG3682">
    <property type="taxonomic scope" value="Bacteria"/>
</dbReference>
<sequence>MRRGNVKRLPEAEFEIMKIVWESNPPITTGKIMEDIGIEKGWKIQTVVSLMNRLTERGFLSSEKKGKERYYYPTVEMDDYLSFETEYFMKLYHKRSFMNLVNTLYKSDSISDEDLDSLIKWVKEKGD</sequence>
<dbReference type="Pfam" id="PF03965">
    <property type="entry name" value="Penicillinase_R"/>
    <property type="match status" value="1"/>
</dbReference>
<evidence type="ECO:0000256" key="4">
    <source>
        <dbReference type="ARBA" id="ARBA00023163"/>
    </source>
</evidence>
<dbReference type="InterPro" id="IPR036390">
    <property type="entry name" value="WH_DNA-bd_sf"/>
</dbReference>
<dbReference type="SUPFAM" id="SSF46785">
    <property type="entry name" value="Winged helix' DNA-binding domain"/>
    <property type="match status" value="1"/>
</dbReference>
<name>A0A0A3IH10_9BACL</name>
<dbReference type="Proteomes" id="UP000030595">
    <property type="component" value="Unassembled WGS sequence"/>
</dbReference>
<protein>
    <submittedName>
        <fullName evidence="5">Transcriptional regulator</fullName>
    </submittedName>
</protein>
<keyword evidence="6" id="KW-1185">Reference proteome</keyword>
<keyword evidence="4" id="KW-0804">Transcription</keyword>
<dbReference type="InterPro" id="IPR005650">
    <property type="entry name" value="BlaI_family"/>
</dbReference>
<organism evidence="5 6">
    <name type="scientific">Ureibacillus massiliensis 4400831 = CIP 108448 = CCUG 49529</name>
    <dbReference type="NCBI Taxonomy" id="1211035"/>
    <lineage>
        <taxon>Bacteria</taxon>
        <taxon>Bacillati</taxon>
        <taxon>Bacillota</taxon>
        <taxon>Bacilli</taxon>
        <taxon>Bacillales</taxon>
        <taxon>Caryophanaceae</taxon>
        <taxon>Ureibacillus</taxon>
    </lineage>
</organism>
<comment type="caution">
    <text evidence="5">The sequence shown here is derived from an EMBL/GenBank/DDBJ whole genome shotgun (WGS) entry which is preliminary data.</text>
</comment>
<dbReference type="Gene3D" id="1.10.10.10">
    <property type="entry name" value="Winged helix-like DNA-binding domain superfamily/Winged helix DNA-binding domain"/>
    <property type="match status" value="1"/>
</dbReference>
<evidence type="ECO:0000256" key="2">
    <source>
        <dbReference type="ARBA" id="ARBA00023015"/>
    </source>
</evidence>
<evidence type="ECO:0000313" key="6">
    <source>
        <dbReference type="Proteomes" id="UP000030595"/>
    </source>
</evidence>
<comment type="similarity">
    <text evidence="1">Belongs to the BlaI transcriptional regulatory family.</text>
</comment>
<keyword evidence="2" id="KW-0805">Transcription regulation</keyword>
<keyword evidence="3" id="KW-0238">DNA-binding</keyword>
<dbReference type="PIRSF" id="PIRSF019455">
    <property type="entry name" value="CopR_AtkY"/>
    <property type="match status" value="1"/>
</dbReference>
<reference evidence="5 6" key="1">
    <citation type="submission" date="2014-02" db="EMBL/GenBank/DDBJ databases">
        <title>Draft genome sequence of Lysinibacillus massiliensis CCUG 49529.</title>
        <authorList>
            <person name="Zhang F."/>
            <person name="Wang G."/>
            <person name="Zhang L."/>
        </authorList>
    </citation>
    <scope>NUCLEOTIDE SEQUENCE [LARGE SCALE GENOMIC DNA]</scope>
    <source>
        <strain evidence="5 6">CCUG 49529</strain>
    </source>
</reference>
<gene>
    <name evidence="5" type="ORF">CD30_19355</name>
</gene>
<dbReference type="Gene3D" id="1.10.4040.10">
    <property type="entry name" value="Penicillinase repressor domain"/>
    <property type="match status" value="1"/>
</dbReference>
<dbReference type="InterPro" id="IPR036388">
    <property type="entry name" value="WH-like_DNA-bd_sf"/>
</dbReference>
<accession>A0A0A3IH10</accession>
<evidence type="ECO:0000313" key="5">
    <source>
        <dbReference type="EMBL" id="KGR84029.1"/>
    </source>
</evidence>
<dbReference type="EMBL" id="JPVQ01000085">
    <property type="protein sequence ID" value="KGR84029.1"/>
    <property type="molecule type" value="Genomic_DNA"/>
</dbReference>
<dbReference type="GO" id="GO:0045892">
    <property type="term" value="P:negative regulation of DNA-templated transcription"/>
    <property type="evidence" value="ECO:0007669"/>
    <property type="project" value="InterPro"/>
</dbReference>
<dbReference type="AlphaFoldDB" id="A0A0A3IH10"/>